<feature type="binding site" evidence="5">
    <location>
        <position position="273"/>
    </location>
    <ligand>
        <name>ATP</name>
        <dbReference type="ChEBI" id="CHEBI:30616"/>
    </ligand>
</feature>
<dbReference type="Gene3D" id="1.10.510.10">
    <property type="entry name" value="Transferase(Phosphotransferase) domain 1"/>
    <property type="match status" value="1"/>
</dbReference>
<dbReference type="AlphaFoldDB" id="A0A2Z5WH78"/>
<evidence type="ECO:0000256" key="4">
    <source>
        <dbReference type="ARBA" id="ARBA00023319"/>
    </source>
</evidence>
<protein>
    <submittedName>
        <fullName evidence="8">Ser-Thr kinase</fullName>
    </submittedName>
</protein>
<dbReference type="EMBL" id="LC342274">
    <property type="protein sequence ID" value="BBB94183.1"/>
    <property type="molecule type" value="mRNA"/>
</dbReference>
<accession>A0A2Z5WH78</accession>
<dbReference type="GO" id="GO:0004672">
    <property type="term" value="F:protein kinase activity"/>
    <property type="evidence" value="ECO:0007669"/>
    <property type="project" value="InterPro"/>
</dbReference>
<keyword evidence="2" id="KW-0963">Cytoplasm</keyword>
<evidence type="ECO:0000256" key="1">
    <source>
        <dbReference type="ARBA" id="ARBA00004496"/>
    </source>
</evidence>
<evidence type="ECO:0000313" key="8">
    <source>
        <dbReference type="EMBL" id="BBB94183.1"/>
    </source>
</evidence>
<evidence type="ECO:0000256" key="2">
    <source>
        <dbReference type="ARBA" id="ARBA00022490"/>
    </source>
</evidence>
<evidence type="ECO:0000259" key="7">
    <source>
        <dbReference type="PROSITE" id="PS50835"/>
    </source>
</evidence>
<dbReference type="InterPro" id="IPR003599">
    <property type="entry name" value="Ig_sub"/>
</dbReference>
<keyword evidence="3" id="KW-1015">Disulfide bond</keyword>
<dbReference type="FunFam" id="2.60.40.10:FF:000425">
    <property type="entry name" value="Myosin light chain kinase"/>
    <property type="match status" value="2"/>
</dbReference>
<dbReference type="InterPro" id="IPR011009">
    <property type="entry name" value="Kinase-like_dom_sf"/>
</dbReference>
<dbReference type="InterPro" id="IPR036179">
    <property type="entry name" value="Ig-like_dom_sf"/>
</dbReference>
<evidence type="ECO:0000256" key="5">
    <source>
        <dbReference type="PROSITE-ProRule" id="PRU10141"/>
    </source>
</evidence>
<evidence type="ECO:0000256" key="3">
    <source>
        <dbReference type="ARBA" id="ARBA00023157"/>
    </source>
</evidence>
<reference evidence="8" key="1">
    <citation type="journal article" date="2018" name="Sci. Rep.">
        <title>Smooth muscle-like Ca2+-regulation of actin-myosin interaction in adult jellyfish striated muscle.</title>
        <authorList>
            <person name="Tanaka H."/>
            <person name="Ishimaru S."/>
            <person name="Nagatsuka Y."/>
            <person name="Ohashi K."/>
        </authorList>
    </citation>
    <scope>NUCLEOTIDE SEQUENCE</scope>
</reference>
<proteinExistence type="evidence at transcript level"/>
<dbReference type="SMART" id="SM00408">
    <property type="entry name" value="IGc2"/>
    <property type="match status" value="2"/>
</dbReference>
<keyword evidence="8" id="KW-0418">Kinase</keyword>
<keyword evidence="5" id="KW-0067">ATP-binding</keyword>
<dbReference type="InterPro" id="IPR000719">
    <property type="entry name" value="Prot_kinase_dom"/>
</dbReference>
<feature type="domain" description="Ig-like" evidence="7">
    <location>
        <begin position="8"/>
        <end position="97"/>
    </location>
</feature>
<dbReference type="Pfam" id="PF00069">
    <property type="entry name" value="Pkinase"/>
    <property type="match status" value="1"/>
</dbReference>
<feature type="domain" description="Protein kinase" evidence="6">
    <location>
        <begin position="244"/>
        <end position="501"/>
    </location>
</feature>
<keyword evidence="4" id="KW-0393">Immunoglobulin domain</keyword>
<dbReference type="SMR" id="A0A2Z5WH78"/>
<keyword evidence="8" id="KW-0808">Transferase</keyword>
<dbReference type="Gene3D" id="3.30.200.20">
    <property type="entry name" value="Phosphorylase Kinase, domain 1"/>
    <property type="match status" value="1"/>
</dbReference>
<sequence>MPKKPAAPKFLEKLEDAEVTEGKTAKIDCVVTGEPEPDIDWLFEGNRVKEGGRIKFIFGKGDVVGLEIKSVTVDDEGFYECVASNKSGKATSKCEILINAPGKIVSKPESANLKPGATATFKCKYDGNPRPDVKWYKGSKQIKDADRYILTNKSQVATLEIDDVNDSDDGEYRVVVSNEYGDTEHCFNLSVASAKSSSNETSAKTVFQERNADRVYKPPVRKTKKKKYPIGRDGIKNENPEQYYEFGEEIGRGKFSVVKLCTNKDTGEEFAAKIIKFDDETVKFAVREYDLMASGKMNHKGCVQLHEAYLVRKYLILILELAAGQTLLTYMSKRHSLTEDDVAHIIRQLCEILNHLHTNNIIHLDIRPTNIRMASIGSKDIKLLDFNSSRMIANKFAGEVVDVIGDTEFCAPELLTFDPVLPGSDMWSVAIITYILLSGISPFYDEDEDKVVQSVQKVVWEFDERTFERVTTEAKDFINKCLIRIPETRMTAAEALKHPWLSNSFARARKNAQINPTELRNTDKRLYSEEEEEYIWASLVFKTFDESEYESPEESDDEEDEEE</sequence>
<name>A0A2Z5WH78_9CNID</name>
<dbReference type="Pfam" id="PF07679">
    <property type="entry name" value="I-set"/>
    <property type="match status" value="2"/>
</dbReference>
<dbReference type="InterPro" id="IPR007110">
    <property type="entry name" value="Ig-like_dom"/>
</dbReference>
<dbReference type="PROSITE" id="PS50011">
    <property type="entry name" value="PROTEIN_KINASE_DOM"/>
    <property type="match status" value="1"/>
</dbReference>
<dbReference type="SUPFAM" id="SSF56112">
    <property type="entry name" value="Protein kinase-like (PK-like)"/>
    <property type="match status" value="1"/>
</dbReference>
<dbReference type="InterPro" id="IPR013098">
    <property type="entry name" value="Ig_I-set"/>
</dbReference>
<evidence type="ECO:0000259" key="6">
    <source>
        <dbReference type="PROSITE" id="PS50011"/>
    </source>
</evidence>
<keyword evidence="5" id="KW-0547">Nucleotide-binding</keyword>
<comment type="subcellular location">
    <subcellularLocation>
        <location evidence="1">Cytoplasm</location>
    </subcellularLocation>
</comment>
<dbReference type="GO" id="GO:0005737">
    <property type="term" value="C:cytoplasm"/>
    <property type="evidence" value="ECO:0007669"/>
    <property type="project" value="UniProtKB-SubCell"/>
</dbReference>
<dbReference type="PANTHER" id="PTHR47633">
    <property type="entry name" value="IMMUNOGLOBULIN"/>
    <property type="match status" value="1"/>
</dbReference>
<dbReference type="SUPFAM" id="SSF48726">
    <property type="entry name" value="Immunoglobulin"/>
    <property type="match status" value="2"/>
</dbReference>
<dbReference type="InterPro" id="IPR013783">
    <property type="entry name" value="Ig-like_fold"/>
</dbReference>
<dbReference type="SMART" id="SM00409">
    <property type="entry name" value="IG"/>
    <property type="match status" value="2"/>
</dbReference>
<dbReference type="PROSITE" id="PS00107">
    <property type="entry name" value="PROTEIN_KINASE_ATP"/>
    <property type="match status" value="1"/>
</dbReference>
<dbReference type="PANTHER" id="PTHR47633:SF3">
    <property type="entry name" value="STRIATED MUSCLE PREFERENTIALLY EXPRESSED PROTEIN KINASE"/>
    <property type="match status" value="1"/>
</dbReference>
<dbReference type="Gene3D" id="2.60.40.10">
    <property type="entry name" value="Immunoglobulins"/>
    <property type="match status" value="2"/>
</dbReference>
<feature type="domain" description="Ig-like" evidence="7">
    <location>
        <begin position="101"/>
        <end position="190"/>
    </location>
</feature>
<organism evidence="8">
    <name type="scientific">Aurelia sp. 2017-HT</name>
    <dbReference type="NCBI Taxonomy" id="2136148"/>
    <lineage>
        <taxon>Eukaryota</taxon>
        <taxon>Metazoa</taxon>
        <taxon>Cnidaria</taxon>
        <taxon>Scyphozoa</taxon>
        <taxon>Semaeostomeae</taxon>
        <taxon>Ulmaridae</taxon>
        <taxon>Aurelia</taxon>
    </lineage>
</organism>
<dbReference type="GO" id="GO:0005524">
    <property type="term" value="F:ATP binding"/>
    <property type="evidence" value="ECO:0007669"/>
    <property type="project" value="UniProtKB-UniRule"/>
</dbReference>
<dbReference type="InterPro" id="IPR017441">
    <property type="entry name" value="Protein_kinase_ATP_BS"/>
</dbReference>
<dbReference type="PROSITE" id="PS50835">
    <property type="entry name" value="IG_LIKE"/>
    <property type="match status" value="2"/>
</dbReference>
<dbReference type="InterPro" id="IPR003598">
    <property type="entry name" value="Ig_sub2"/>
</dbReference>